<keyword evidence="7 9" id="KW-1133">Transmembrane helix</keyword>
<keyword evidence="4 9" id="KW-1003">Cell membrane</keyword>
<evidence type="ECO:0000256" key="8">
    <source>
        <dbReference type="ARBA" id="ARBA00023136"/>
    </source>
</evidence>
<evidence type="ECO:0000259" key="10">
    <source>
        <dbReference type="PROSITE" id="PS51012"/>
    </source>
</evidence>
<evidence type="ECO:0000256" key="2">
    <source>
        <dbReference type="ARBA" id="ARBA00007783"/>
    </source>
</evidence>
<evidence type="ECO:0000256" key="7">
    <source>
        <dbReference type="ARBA" id="ARBA00022989"/>
    </source>
</evidence>
<gene>
    <name evidence="11" type="ORF">IQ266_13345</name>
</gene>
<reference evidence="11" key="1">
    <citation type="submission" date="2020-10" db="EMBL/GenBank/DDBJ databases">
        <authorList>
            <person name="Castelo-Branco R."/>
            <person name="Eusebio N."/>
            <person name="Adriana R."/>
            <person name="Vieira A."/>
            <person name="Brugerolle De Fraissinette N."/>
            <person name="Rezende De Castro R."/>
            <person name="Schneider M.P."/>
            <person name="Vasconcelos V."/>
            <person name="Leao P.N."/>
        </authorList>
    </citation>
    <scope>NUCLEOTIDE SEQUENCE</scope>
    <source>
        <strain evidence="11">LEGE 11480</strain>
    </source>
</reference>
<feature type="transmembrane region" description="Helical" evidence="9">
    <location>
        <begin position="44"/>
        <end position="69"/>
    </location>
</feature>
<dbReference type="RefSeq" id="WP_264325546.1">
    <property type="nucleotide sequence ID" value="NZ_JADEXQ010000042.1"/>
</dbReference>
<dbReference type="PROSITE" id="PS51012">
    <property type="entry name" value="ABC_TM2"/>
    <property type="match status" value="1"/>
</dbReference>
<keyword evidence="5" id="KW-0997">Cell inner membrane</keyword>
<feature type="transmembrane region" description="Helical" evidence="9">
    <location>
        <begin position="81"/>
        <end position="103"/>
    </location>
</feature>
<comment type="subcellular location">
    <subcellularLocation>
        <location evidence="1">Cell inner membrane</location>
        <topology evidence="1">Multi-pass membrane protein</topology>
    </subcellularLocation>
    <subcellularLocation>
        <location evidence="9">Cell membrane</location>
        <topology evidence="9">Multi-pass membrane protein</topology>
    </subcellularLocation>
</comment>
<dbReference type="GO" id="GO:0015920">
    <property type="term" value="P:lipopolysaccharide transport"/>
    <property type="evidence" value="ECO:0007669"/>
    <property type="project" value="TreeGrafter"/>
</dbReference>
<feature type="transmembrane region" description="Helical" evidence="9">
    <location>
        <begin position="188"/>
        <end position="206"/>
    </location>
</feature>
<dbReference type="PIRSF" id="PIRSF006648">
    <property type="entry name" value="DrrB"/>
    <property type="match status" value="1"/>
</dbReference>
<dbReference type="GO" id="GO:0043190">
    <property type="term" value="C:ATP-binding cassette (ABC) transporter complex"/>
    <property type="evidence" value="ECO:0007669"/>
    <property type="project" value="InterPro"/>
</dbReference>
<evidence type="ECO:0000256" key="6">
    <source>
        <dbReference type="ARBA" id="ARBA00022692"/>
    </source>
</evidence>
<evidence type="ECO:0000256" key="3">
    <source>
        <dbReference type="ARBA" id="ARBA00022448"/>
    </source>
</evidence>
<protein>
    <recommendedName>
        <fullName evidence="9">Transport permease protein</fullName>
    </recommendedName>
</protein>
<keyword evidence="12" id="KW-1185">Reference proteome</keyword>
<dbReference type="PANTHER" id="PTHR30413">
    <property type="entry name" value="INNER MEMBRANE TRANSPORT PERMEASE"/>
    <property type="match status" value="1"/>
</dbReference>
<dbReference type="PANTHER" id="PTHR30413:SF8">
    <property type="entry name" value="TRANSPORT PERMEASE PROTEIN"/>
    <property type="match status" value="1"/>
</dbReference>
<dbReference type="InterPro" id="IPR047817">
    <property type="entry name" value="ABC2_TM_bact-type"/>
</dbReference>
<dbReference type="InterPro" id="IPR013525">
    <property type="entry name" value="ABC2_TM"/>
</dbReference>
<keyword evidence="6 9" id="KW-0812">Transmembrane</keyword>
<keyword evidence="8 9" id="KW-0472">Membrane</keyword>
<dbReference type="InterPro" id="IPR000412">
    <property type="entry name" value="ABC_2_transport"/>
</dbReference>
<dbReference type="GO" id="GO:0140359">
    <property type="term" value="F:ABC-type transporter activity"/>
    <property type="evidence" value="ECO:0007669"/>
    <property type="project" value="InterPro"/>
</dbReference>
<evidence type="ECO:0000256" key="4">
    <source>
        <dbReference type="ARBA" id="ARBA00022475"/>
    </source>
</evidence>
<feature type="domain" description="ABC transmembrane type-2" evidence="10">
    <location>
        <begin position="45"/>
        <end position="269"/>
    </location>
</feature>
<proteinExistence type="inferred from homology"/>
<feature type="transmembrane region" description="Helical" evidence="9">
    <location>
        <begin position="155"/>
        <end position="176"/>
    </location>
</feature>
<dbReference type="Pfam" id="PF01061">
    <property type="entry name" value="ABC2_membrane"/>
    <property type="match status" value="1"/>
</dbReference>
<comment type="similarity">
    <text evidence="2 9">Belongs to the ABC-2 integral membrane protein family.</text>
</comment>
<evidence type="ECO:0000256" key="9">
    <source>
        <dbReference type="RuleBase" id="RU361157"/>
    </source>
</evidence>
<feature type="transmembrane region" description="Helical" evidence="9">
    <location>
        <begin position="115"/>
        <end position="143"/>
    </location>
</feature>
<feature type="transmembrane region" description="Helical" evidence="9">
    <location>
        <begin position="245"/>
        <end position="266"/>
    </location>
</feature>
<dbReference type="EMBL" id="JADEXQ010000042">
    <property type="protein sequence ID" value="MBE9030716.1"/>
    <property type="molecule type" value="Genomic_DNA"/>
</dbReference>
<dbReference type="AlphaFoldDB" id="A0A928VPV6"/>
<evidence type="ECO:0000313" key="12">
    <source>
        <dbReference type="Proteomes" id="UP000625316"/>
    </source>
</evidence>
<accession>A0A928VPV6</accession>
<sequence>MYVRIKNSAQIRQAGRHRRQLTYYRDLVRELVVRELKVLYKRSALGVAWTLINPLLQLAVFSVVFKVVLKAGDGIENYLSYAFSGLLIWGWTQSSLFQATGLITGNPALIRQPGFPVAILPIVTVTTGLVHFLLALPALLGIMFYEQVSWSNTCFALPVLLLLQFILTVSFAYPLAAMNVKFRDTQHTLGVILQLMFYLLPIFYAVEVTGSNLPTWILQIYRWNPMVALIEAYRDILLRGVLPNWGSLLLLVISGALLLPIGYQIFKRERARFVEEI</sequence>
<evidence type="ECO:0000256" key="1">
    <source>
        <dbReference type="ARBA" id="ARBA00004429"/>
    </source>
</evidence>
<keyword evidence="3 9" id="KW-0813">Transport</keyword>
<evidence type="ECO:0000256" key="5">
    <source>
        <dbReference type="ARBA" id="ARBA00022519"/>
    </source>
</evidence>
<name>A0A928VPV6_9CYAN</name>
<organism evidence="11 12">
    <name type="scientific">Romeriopsis navalis LEGE 11480</name>
    <dbReference type="NCBI Taxonomy" id="2777977"/>
    <lineage>
        <taxon>Bacteria</taxon>
        <taxon>Bacillati</taxon>
        <taxon>Cyanobacteriota</taxon>
        <taxon>Cyanophyceae</taxon>
        <taxon>Leptolyngbyales</taxon>
        <taxon>Leptolyngbyaceae</taxon>
        <taxon>Romeriopsis</taxon>
        <taxon>Romeriopsis navalis</taxon>
    </lineage>
</organism>
<dbReference type="Proteomes" id="UP000625316">
    <property type="component" value="Unassembled WGS sequence"/>
</dbReference>
<evidence type="ECO:0000313" key="11">
    <source>
        <dbReference type="EMBL" id="MBE9030716.1"/>
    </source>
</evidence>
<comment type="caution">
    <text evidence="11">The sequence shown here is derived from an EMBL/GenBank/DDBJ whole genome shotgun (WGS) entry which is preliminary data.</text>
</comment>